<keyword evidence="4" id="KW-1185">Reference proteome</keyword>
<dbReference type="Proteomes" id="UP000887013">
    <property type="component" value="Unassembled WGS sequence"/>
</dbReference>
<feature type="transmembrane region" description="Helical" evidence="2">
    <location>
        <begin position="38"/>
        <end position="56"/>
    </location>
</feature>
<protein>
    <submittedName>
        <fullName evidence="3">Uncharacterized protein</fullName>
    </submittedName>
</protein>
<sequence length="111" mass="12301">MEDWNNYLRVLKVSLGIAKIGASFGGFYYTTDPGNPAALAKNIICGFLLAFGMSLVREGLQNPPPRPPPRVVPHNHVSAIPQPEQPRPELVFFRDPRLEDISDESSEGENQ</sequence>
<dbReference type="AlphaFoldDB" id="A0A8X6TX51"/>
<keyword evidence="2" id="KW-0472">Membrane</keyword>
<name>A0A8X6TX51_NEPPI</name>
<accession>A0A8X6TX51</accession>
<evidence type="ECO:0000313" key="4">
    <source>
        <dbReference type="Proteomes" id="UP000887013"/>
    </source>
</evidence>
<keyword evidence="2" id="KW-0812">Transmembrane</keyword>
<proteinExistence type="predicted"/>
<evidence type="ECO:0000313" key="3">
    <source>
        <dbReference type="EMBL" id="GFT52986.1"/>
    </source>
</evidence>
<reference evidence="3" key="1">
    <citation type="submission" date="2020-08" db="EMBL/GenBank/DDBJ databases">
        <title>Multicomponent nature underlies the extraordinary mechanical properties of spider dragline silk.</title>
        <authorList>
            <person name="Kono N."/>
            <person name="Nakamura H."/>
            <person name="Mori M."/>
            <person name="Yoshida Y."/>
            <person name="Ohtoshi R."/>
            <person name="Malay A.D."/>
            <person name="Moran D.A.P."/>
            <person name="Tomita M."/>
            <person name="Numata K."/>
            <person name="Arakawa K."/>
        </authorList>
    </citation>
    <scope>NUCLEOTIDE SEQUENCE</scope>
</reference>
<feature type="compositionally biased region" description="Pro residues" evidence="1">
    <location>
        <begin position="62"/>
        <end position="71"/>
    </location>
</feature>
<dbReference type="EMBL" id="BMAW01112533">
    <property type="protein sequence ID" value="GFT52986.1"/>
    <property type="molecule type" value="Genomic_DNA"/>
</dbReference>
<evidence type="ECO:0000256" key="2">
    <source>
        <dbReference type="SAM" id="Phobius"/>
    </source>
</evidence>
<comment type="caution">
    <text evidence="3">The sequence shown here is derived from an EMBL/GenBank/DDBJ whole genome shotgun (WGS) entry which is preliminary data.</text>
</comment>
<keyword evidence="2" id="KW-1133">Transmembrane helix</keyword>
<evidence type="ECO:0000256" key="1">
    <source>
        <dbReference type="SAM" id="MobiDB-lite"/>
    </source>
</evidence>
<organism evidence="3 4">
    <name type="scientific">Nephila pilipes</name>
    <name type="common">Giant wood spider</name>
    <name type="synonym">Nephila maculata</name>
    <dbReference type="NCBI Taxonomy" id="299642"/>
    <lineage>
        <taxon>Eukaryota</taxon>
        <taxon>Metazoa</taxon>
        <taxon>Ecdysozoa</taxon>
        <taxon>Arthropoda</taxon>
        <taxon>Chelicerata</taxon>
        <taxon>Arachnida</taxon>
        <taxon>Araneae</taxon>
        <taxon>Araneomorphae</taxon>
        <taxon>Entelegynae</taxon>
        <taxon>Araneoidea</taxon>
        <taxon>Nephilidae</taxon>
        <taxon>Nephila</taxon>
    </lineage>
</organism>
<feature type="region of interest" description="Disordered" evidence="1">
    <location>
        <begin position="59"/>
        <end position="89"/>
    </location>
</feature>
<gene>
    <name evidence="3" type="ORF">NPIL_616701</name>
</gene>